<proteinExistence type="predicted"/>
<name>A0A812SA69_SYMPI</name>
<dbReference type="EMBL" id="CAJNIZ010023642">
    <property type="protein sequence ID" value="CAE7470541.1"/>
    <property type="molecule type" value="Genomic_DNA"/>
</dbReference>
<accession>A0A812SA69</accession>
<dbReference type="Proteomes" id="UP000649617">
    <property type="component" value="Unassembled WGS sequence"/>
</dbReference>
<organism evidence="1 2">
    <name type="scientific">Symbiodinium pilosum</name>
    <name type="common">Dinoflagellate</name>
    <dbReference type="NCBI Taxonomy" id="2952"/>
    <lineage>
        <taxon>Eukaryota</taxon>
        <taxon>Sar</taxon>
        <taxon>Alveolata</taxon>
        <taxon>Dinophyceae</taxon>
        <taxon>Suessiales</taxon>
        <taxon>Symbiodiniaceae</taxon>
        <taxon>Symbiodinium</taxon>
    </lineage>
</organism>
<protein>
    <submittedName>
        <fullName evidence="1">GIP protein</fullName>
    </submittedName>
</protein>
<sequence length="359" mass="40519">MTKKQCQTWTAFKAFMANRVLTKEQVEHQQREEYKHLPGILNYHTASPFIRRKIDASRAKEWKKYEVFQAAIPIKGQDLFDLLQRVMLVGCATGVRTDAPTSDLETHSIVAAFAVAEGVPPQSSDIRNAYFQALPIDRIVVTRQPSGGLPGVDPEAHLLIRVPVYGLCDSGHGFWKKVNHDALDVGLKASRIFPAFYYRESNGRADLVLTTHVDDFLWACTESGQVVLDKLLNRFEVGKREIGRLRFCGKQFSLDGKDVLIDDTDNTAKTTYIDIAKSRKQSEQVTTGEERQPRSVVGSLSWISRQARPDILYRVFRLQSSIKGAKVSTLTDANKVLKMALDTKDLKITYRHSGNLDFM</sequence>
<comment type="caution">
    <text evidence="1">The sequence shown here is derived from an EMBL/GenBank/DDBJ whole genome shotgun (WGS) entry which is preliminary data.</text>
</comment>
<gene>
    <name evidence="1" type="primary">GIP</name>
    <name evidence="1" type="ORF">SPIL2461_LOCUS11910</name>
</gene>
<dbReference type="AlphaFoldDB" id="A0A812SA69"/>
<keyword evidence="2" id="KW-1185">Reference proteome</keyword>
<reference evidence="1" key="1">
    <citation type="submission" date="2021-02" db="EMBL/GenBank/DDBJ databases">
        <authorList>
            <person name="Dougan E. K."/>
            <person name="Rhodes N."/>
            <person name="Thang M."/>
            <person name="Chan C."/>
        </authorList>
    </citation>
    <scope>NUCLEOTIDE SEQUENCE</scope>
</reference>
<evidence type="ECO:0000313" key="1">
    <source>
        <dbReference type="EMBL" id="CAE7470541.1"/>
    </source>
</evidence>
<evidence type="ECO:0000313" key="2">
    <source>
        <dbReference type="Proteomes" id="UP000649617"/>
    </source>
</evidence>
<dbReference type="OrthoDB" id="446901at2759"/>